<keyword evidence="9" id="KW-1185">Reference proteome</keyword>
<evidence type="ECO:0000256" key="4">
    <source>
        <dbReference type="ARBA" id="ARBA00022692"/>
    </source>
</evidence>
<evidence type="ECO:0000256" key="6">
    <source>
        <dbReference type="ARBA" id="ARBA00023136"/>
    </source>
</evidence>
<dbReference type="EMBL" id="FOHQ01000004">
    <property type="protein sequence ID" value="SES92389.1"/>
    <property type="molecule type" value="Genomic_DNA"/>
</dbReference>
<name>A0A1I0AEZ0_9EURY</name>
<feature type="transmembrane region" description="Helical" evidence="7">
    <location>
        <begin position="416"/>
        <end position="444"/>
    </location>
</feature>
<dbReference type="NCBIfam" id="TIGR00842">
    <property type="entry name" value="bcct"/>
    <property type="match status" value="1"/>
</dbReference>
<dbReference type="OrthoDB" id="141573at2157"/>
<dbReference type="PANTHER" id="PTHR30047">
    <property type="entry name" value="HIGH-AFFINITY CHOLINE TRANSPORT PROTEIN-RELATED"/>
    <property type="match status" value="1"/>
</dbReference>
<feature type="transmembrane region" description="Helical" evidence="7">
    <location>
        <begin position="359"/>
        <end position="379"/>
    </location>
</feature>
<feature type="transmembrane region" description="Helical" evidence="7">
    <location>
        <begin position="206"/>
        <end position="227"/>
    </location>
</feature>
<evidence type="ECO:0000313" key="8">
    <source>
        <dbReference type="EMBL" id="SES92389.1"/>
    </source>
</evidence>
<dbReference type="AlphaFoldDB" id="A0A1I0AEZ0"/>
<feature type="transmembrane region" description="Helical" evidence="7">
    <location>
        <begin position="330"/>
        <end position="347"/>
    </location>
</feature>
<feature type="transmembrane region" description="Helical" evidence="7">
    <location>
        <begin position="26"/>
        <end position="44"/>
    </location>
</feature>
<evidence type="ECO:0000256" key="3">
    <source>
        <dbReference type="ARBA" id="ARBA00022475"/>
    </source>
</evidence>
<reference evidence="9" key="1">
    <citation type="submission" date="2016-10" db="EMBL/GenBank/DDBJ databases">
        <authorList>
            <person name="Varghese N."/>
            <person name="Submissions S."/>
        </authorList>
    </citation>
    <scope>NUCLEOTIDE SEQUENCE [LARGE SCALE GENOMIC DNA]</scope>
    <source>
        <strain evidence="9">SLH 33</strain>
    </source>
</reference>
<dbReference type="STRING" id="1353158.SAMN04488587_1600"/>
<dbReference type="PROSITE" id="PS01303">
    <property type="entry name" value="BCCT"/>
    <property type="match status" value="1"/>
</dbReference>
<dbReference type="InterPro" id="IPR000060">
    <property type="entry name" value="BCCT_transptr"/>
</dbReference>
<gene>
    <name evidence="8" type="ORF">SAMN04488587_1600</name>
</gene>
<feature type="transmembrane region" description="Helical" evidence="7">
    <location>
        <begin position="275"/>
        <end position="298"/>
    </location>
</feature>
<evidence type="ECO:0000256" key="2">
    <source>
        <dbReference type="ARBA" id="ARBA00022448"/>
    </source>
</evidence>
<dbReference type="RefSeq" id="WP_091690079.1">
    <property type="nucleotide sequence ID" value="NZ_CAAGSJ010000002.1"/>
</dbReference>
<organism evidence="8 9">
    <name type="scientific">Methanococcoides vulcani</name>
    <dbReference type="NCBI Taxonomy" id="1353158"/>
    <lineage>
        <taxon>Archaea</taxon>
        <taxon>Methanobacteriati</taxon>
        <taxon>Methanobacteriota</taxon>
        <taxon>Stenosarchaea group</taxon>
        <taxon>Methanomicrobia</taxon>
        <taxon>Methanosarcinales</taxon>
        <taxon>Methanosarcinaceae</taxon>
        <taxon>Methanococcoides</taxon>
    </lineage>
</organism>
<feature type="transmembrane region" description="Helical" evidence="7">
    <location>
        <begin position="64"/>
        <end position="83"/>
    </location>
</feature>
<protein>
    <submittedName>
        <fullName evidence="8">Choline/glycine/proline betaine transport protein</fullName>
    </submittedName>
</protein>
<evidence type="ECO:0000256" key="1">
    <source>
        <dbReference type="ARBA" id="ARBA00004651"/>
    </source>
</evidence>
<keyword evidence="6 7" id="KW-0472">Membrane</keyword>
<keyword evidence="4 7" id="KW-0812">Transmembrane</keyword>
<keyword evidence="5 7" id="KW-1133">Transmembrane helix</keyword>
<dbReference type="GO" id="GO:0022857">
    <property type="term" value="F:transmembrane transporter activity"/>
    <property type="evidence" value="ECO:0007669"/>
    <property type="project" value="InterPro"/>
</dbReference>
<dbReference type="PANTHER" id="PTHR30047:SF7">
    <property type="entry name" value="HIGH-AFFINITY CHOLINE TRANSPORT PROTEIN"/>
    <property type="match status" value="1"/>
</dbReference>
<comment type="subcellular location">
    <subcellularLocation>
        <location evidence="1">Cell membrane</location>
        <topology evidence="1">Multi-pass membrane protein</topology>
    </subcellularLocation>
</comment>
<feature type="transmembrane region" description="Helical" evidence="7">
    <location>
        <begin position="153"/>
        <end position="174"/>
    </location>
</feature>
<dbReference type="Proteomes" id="UP000243338">
    <property type="component" value="Unassembled WGS sequence"/>
</dbReference>
<feature type="transmembrane region" description="Helical" evidence="7">
    <location>
        <begin position="456"/>
        <end position="477"/>
    </location>
</feature>
<dbReference type="InterPro" id="IPR018093">
    <property type="entry name" value="BCCT_CS"/>
</dbReference>
<feature type="transmembrane region" description="Helical" evidence="7">
    <location>
        <begin position="104"/>
        <end position="125"/>
    </location>
</feature>
<dbReference type="GO" id="GO:0005886">
    <property type="term" value="C:plasma membrane"/>
    <property type="evidence" value="ECO:0007669"/>
    <property type="project" value="UniProtKB-SubCell"/>
</dbReference>
<proteinExistence type="predicted"/>
<feature type="transmembrane region" description="Helical" evidence="7">
    <location>
        <begin position="483"/>
        <end position="503"/>
    </location>
</feature>
<accession>A0A1I0AEZ0</accession>
<dbReference type="Pfam" id="PF02028">
    <property type="entry name" value="BCCT"/>
    <property type="match status" value="1"/>
</dbReference>
<keyword evidence="2" id="KW-0813">Transport</keyword>
<sequence>MAENDSSIEEGYVCDPHKETCRINPIVFYVSLVIAGVFVLWGAINPESLNVVFNAILGFTIDTFGWLYLVAVLFFLVFAVGIAMSKYGKIKLGKDDDEPEYSNFAWLAMLFTSGMGIGLMFWSIAEPMYHYLAPPVGQGSTPEAAELGMRYVFFHWGLHAWGIFTLVGLALAYFQYRRGMPGLISSVFHPILGDRIHGPIGNAIDILAVFATIFGLGTSLGLGALQINTGLNFMFNVPIGGTIQVIIIALVAILFTGAAVAGIEKGIEFIAKWTVYFALGLMAFLFIFGPTTFILNMLTSTTGSYFNEFFTMSLWTDAIEQKGWGGSWTIFYWAWWIAWGPFVGQFVARISKGRTIREFVAGALLAPTAFSFVWLAVFGGNALGLEIFSGAGIADAVNTNLASAVFVTLSNYPIPMITSIVAIILVIGFFVTSADAGTFVLGMLTSNGSMEPSGKVKGIWGVTIASVAAILLVTGGLTALQTASIAAAFPFMFVILAMCYSLLKALKEDHS</sequence>
<evidence type="ECO:0000256" key="7">
    <source>
        <dbReference type="SAM" id="Phobius"/>
    </source>
</evidence>
<keyword evidence="3" id="KW-1003">Cell membrane</keyword>
<feature type="transmembrane region" description="Helical" evidence="7">
    <location>
        <begin position="239"/>
        <end position="263"/>
    </location>
</feature>
<evidence type="ECO:0000313" key="9">
    <source>
        <dbReference type="Proteomes" id="UP000243338"/>
    </source>
</evidence>
<evidence type="ECO:0000256" key="5">
    <source>
        <dbReference type="ARBA" id="ARBA00022989"/>
    </source>
</evidence>